<dbReference type="GO" id="GO:0006913">
    <property type="term" value="P:nucleocytoplasmic transport"/>
    <property type="evidence" value="ECO:0007669"/>
    <property type="project" value="TreeGrafter"/>
</dbReference>
<sequence>MSVEKSARVETEGEVLPSASNQDGQGDGLSAGLEAERRDNQGRDDSLSAFLPWMRATSEANWNKALGKVPVAPPRSIDLSGTRDLSSENIFLFLDFLPPSVEEMKLDSVGVKGRALPLLLRFLERLQAAREDGVQALRLKQFTFAGALIRPEEASKVFPVLLPSLEILSLKDNPLGPEGIGAVAEGVREGKAASLRVLNLERTGLEKRGMKSLSEAMKEKSLCKMEILNVSGNKVGGVEEMEGLGSVLCLSSLPPLRDLLLRDCGLTDEAVKPLAESMGRGDLMNLEVLDLGGNSCRGGFLGDLGGALRADVVRHLRELNVTDARGSEAVGNKEPVTSFLSALGAPECPPNLQVRGLRLTDGDLSEEEVRAVGASKYQPLRTLDLSLPSAQVTPFLEEVVGAEEAPTYEVLDLRLHFLNAANEGLSLVGEAIQSGRFACVRKLWVGDLRDPDGAADPTDFVGGKTALFTSFSQTRLPLLSEFLMHRFLLTDADMTRFAEAVRVGNLSGLRVLEMRSTGGEEDEGFGQEGMDALTIALVESEEGLPFLNKLDLRDTKAGGAAESWGRVFASGKLPCLSDINLSNSLLTGQTLRRFGDAVREGGLVGVSSLDLSRNGSIGRGAWGEFMRAVAESKRGMPKLKNLDLHGTGVEFIGGKVALTFASGRLPSLEGLGVGSFFLDSEGLGDLGEAVRRGGWPPQLCNIHFIIGFSLTEPNCDLDELFRAIGESERGLPPCVAQLTINGGRLSEEALAFLATNGGGAGEGRLSHLKYLEVSCSGIDNARLRRLAEVFSSHECRELEHVNLRDNNQITAAGVSAFLEGIAHSERGMSKLKSLDCLGTKCVELIGGKVALAFASGRLPSLEGLGVRSFSLDSEGLGDLGEAVRRGGWPFHFHIIGFSLTEPNCDLDRLFRAIGESERGLPPCVASLILSRGRLSEEALASLAACGGGASGGKLSHLKYLDLSSCGIDDAMLKRLGEVFSAHACRELERVNLQNNHTTAAGVSVSVFLEVIAQSGGGMSKLKSLDLQGTGVELT</sequence>
<proteinExistence type="predicted"/>
<dbReference type="Gene3D" id="3.80.10.10">
    <property type="entry name" value="Ribonuclease Inhibitor"/>
    <property type="match status" value="4"/>
</dbReference>
<evidence type="ECO:0000256" key="2">
    <source>
        <dbReference type="ARBA" id="ARBA00022614"/>
    </source>
</evidence>
<dbReference type="PANTHER" id="PTHR24113">
    <property type="entry name" value="RAN GTPASE-ACTIVATING PROTEIN 1"/>
    <property type="match status" value="1"/>
</dbReference>
<evidence type="ECO:0000313" key="5">
    <source>
        <dbReference type="EMBL" id="CEM25097.1"/>
    </source>
</evidence>
<evidence type="ECO:0000256" key="3">
    <source>
        <dbReference type="ARBA" id="ARBA00022737"/>
    </source>
</evidence>
<name>A0A0G4G8Q8_9ALVE</name>
<dbReference type="GO" id="GO:0005634">
    <property type="term" value="C:nucleus"/>
    <property type="evidence" value="ECO:0007669"/>
    <property type="project" value="TreeGrafter"/>
</dbReference>
<dbReference type="VEuPathDB" id="CryptoDB:Cvel_4350"/>
<dbReference type="GO" id="GO:0048471">
    <property type="term" value="C:perinuclear region of cytoplasm"/>
    <property type="evidence" value="ECO:0007669"/>
    <property type="project" value="TreeGrafter"/>
</dbReference>
<protein>
    <submittedName>
        <fullName evidence="5">Uncharacterized protein</fullName>
    </submittedName>
</protein>
<dbReference type="PANTHER" id="PTHR24113:SF12">
    <property type="entry name" value="RAN GTPASE-ACTIVATING PROTEIN 1"/>
    <property type="match status" value="1"/>
</dbReference>
<dbReference type="Pfam" id="PF13516">
    <property type="entry name" value="LRR_6"/>
    <property type="match status" value="3"/>
</dbReference>
<keyword evidence="3" id="KW-0677">Repeat</keyword>
<dbReference type="AlphaFoldDB" id="A0A0G4G8Q8"/>
<dbReference type="GO" id="GO:0005829">
    <property type="term" value="C:cytosol"/>
    <property type="evidence" value="ECO:0007669"/>
    <property type="project" value="TreeGrafter"/>
</dbReference>
<dbReference type="InterPro" id="IPR027038">
    <property type="entry name" value="RanGap"/>
</dbReference>
<dbReference type="GO" id="GO:0031267">
    <property type="term" value="F:small GTPase binding"/>
    <property type="evidence" value="ECO:0007669"/>
    <property type="project" value="TreeGrafter"/>
</dbReference>
<reference evidence="5" key="1">
    <citation type="submission" date="2014-11" db="EMBL/GenBank/DDBJ databases">
        <authorList>
            <person name="Otto D Thomas"/>
            <person name="Naeem Raeece"/>
        </authorList>
    </citation>
    <scope>NUCLEOTIDE SEQUENCE</scope>
</reference>
<dbReference type="SMART" id="SM00367">
    <property type="entry name" value="LRR_CC"/>
    <property type="match status" value="4"/>
</dbReference>
<dbReference type="GO" id="GO:0005096">
    <property type="term" value="F:GTPase activator activity"/>
    <property type="evidence" value="ECO:0007669"/>
    <property type="project" value="UniProtKB-KW"/>
</dbReference>
<dbReference type="InterPro" id="IPR006553">
    <property type="entry name" value="Leu-rich_rpt_Cys-con_subtyp"/>
</dbReference>
<evidence type="ECO:0000256" key="4">
    <source>
        <dbReference type="SAM" id="MobiDB-lite"/>
    </source>
</evidence>
<evidence type="ECO:0000256" key="1">
    <source>
        <dbReference type="ARBA" id="ARBA00022468"/>
    </source>
</evidence>
<feature type="region of interest" description="Disordered" evidence="4">
    <location>
        <begin position="1"/>
        <end position="42"/>
    </location>
</feature>
<dbReference type="InterPro" id="IPR001611">
    <property type="entry name" value="Leu-rich_rpt"/>
</dbReference>
<dbReference type="PhylomeDB" id="A0A0G4G8Q8"/>
<keyword evidence="2" id="KW-0433">Leucine-rich repeat</keyword>
<dbReference type="InterPro" id="IPR032675">
    <property type="entry name" value="LRR_dom_sf"/>
</dbReference>
<feature type="compositionally biased region" description="Basic and acidic residues" evidence="4">
    <location>
        <begin position="1"/>
        <end position="11"/>
    </location>
</feature>
<gene>
    <name evidence="5" type="ORF">Cvel_4350</name>
</gene>
<dbReference type="SUPFAM" id="SSF52047">
    <property type="entry name" value="RNI-like"/>
    <property type="match status" value="1"/>
</dbReference>
<accession>A0A0G4G8Q8</accession>
<dbReference type="EMBL" id="CDMZ01000981">
    <property type="protein sequence ID" value="CEM25097.1"/>
    <property type="molecule type" value="Genomic_DNA"/>
</dbReference>
<dbReference type="SMART" id="SM00368">
    <property type="entry name" value="LRR_RI"/>
    <property type="match status" value="8"/>
</dbReference>
<keyword evidence="1" id="KW-0343">GTPase activation</keyword>
<organism evidence="5">
    <name type="scientific">Chromera velia CCMP2878</name>
    <dbReference type="NCBI Taxonomy" id="1169474"/>
    <lineage>
        <taxon>Eukaryota</taxon>
        <taxon>Sar</taxon>
        <taxon>Alveolata</taxon>
        <taxon>Colpodellida</taxon>
        <taxon>Chromeraceae</taxon>
        <taxon>Chromera</taxon>
    </lineage>
</organism>